<dbReference type="PANTHER" id="PTHR11102">
    <property type="entry name" value="SEL-1-LIKE PROTEIN"/>
    <property type="match status" value="1"/>
</dbReference>
<dbReference type="Gene3D" id="1.25.40.10">
    <property type="entry name" value="Tetratricopeptide repeat domain"/>
    <property type="match status" value="1"/>
</dbReference>
<dbReference type="PANTHER" id="PTHR11102:SF160">
    <property type="entry name" value="ERAD-ASSOCIATED E3 UBIQUITIN-PROTEIN LIGASE COMPONENT HRD3"/>
    <property type="match status" value="1"/>
</dbReference>
<dbReference type="SMART" id="SM00671">
    <property type="entry name" value="SEL1"/>
    <property type="match status" value="2"/>
</dbReference>
<dbReference type="InterPro" id="IPR050767">
    <property type="entry name" value="Sel1_AlgK"/>
</dbReference>
<feature type="compositionally biased region" description="Basic and acidic residues" evidence="1">
    <location>
        <begin position="309"/>
        <end position="320"/>
    </location>
</feature>
<sequence length="344" mass="38181">MDNAMHPLIYLLLAVLPAIAMAEKNDSPPASSGERALQNNLRFKCHREADVLPPVNQDADTLYQYGLFLQQRERPSDISDAARYYRVAAAHGHYKAATNLQTLITQGLAHSPNGQKEAIALVEKLMTLGVPGAYYDMAHYLEAGYGVEQSQEKANAYFRKAADLGSPDAQYYVAELLGRVKGGAGVMEEMLRCAAYQGHASAARELAGYIRESKRFEEAIRIYHLSTKSGDSASARRLSKAFEAPPPTEELYYLGLDLDKERSGRYRLISKFLQKNEQLGSKLPDIDSIVPLPPAKLPAWDGTFQWQKERDAKTAPDKPNDTLLQRLSKEKNLDPATGLPLTKN</sequence>
<feature type="chain" id="PRO_5017986188" evidence="2">
    <location>
        <begin position="23"/>
        <end position="344"/>
    </location>
</feature>
<dbReference type="EMBL" id="RBTL01000242">
    <property type="protein sequence ID" value="RMT63810.1"/>
    <property type="molecule type" value="Genomic_DNA"/>
</dbReference>
<proteinExistence type="predicted"/>
<gene>
    <name evidence="4" type="ORF">ALP44_02251</name>
</gene>
<dbReference type="InterPro" id="IPR011990">
    <property type="entry name" value="TPR-like_helical_dom_sf"/>
</dbReference>
<protein>
    <submittedName>
        <fullName evidence="4">Sel1 repeat-containing protein</fullName>
    </submittedName>
</protein>
<feature type="region of interest" description="Disordered" evidence="1">
    <location>
        <begin position="309"/>
        <end position="344"/>
    </location>
</feature>
<comment type="caution">
    <text evidence="4">The sequence shown here is derived from an EMBL/GenBank/DDBJ whole genome shotgun (WGS) entry which is preliminary data.</text>
</comment>
<name>A0A3M5MUM7_PSESX</name>
<organism evidence="4 5">
    <name type="scientific">Pseudomonas syringae pv. theae</name>
    <dbReference type="NCBI Taxonomy" id="103985"/>
    <lineage>
        <taxon>Bacteria</taxon>
        <taxon>Pseudomonadati</taxon>
        <taxon>Pseudomonadota</taxon>
        <taxon>Gammaproteobacteria</taxon>
        <taxon>Pseudomonadales</taxon>
        <taxon>Pseudomonadaceae</taxon>
        <taxon>Pseudomonas</taxon>
        <taxon>Pseudomonas syringae</taxon>
    </lineage>
</organism>
<dbReference type="Pfam" id="PF19933">
    <property type="entry name" value="DUF6396"/>
    <property type="match status" value="1"/>
</dbReference>
<dbReference type="InterPro" id="IPR045653">
    <property type="entry name" value="DUF6396"/>
</dbReference>
<accession>A0A3M5MUM7</accession>
<feature type="signal peptide" evidence="2">
    <location>
        <begin position="1"/>
        <end position="22"/>
    </location>
</feature>
<dbReference type="Pfam" id="PF08238">
    <property type="entry name" value="Sel1"/>
    <property type="match status" value="2"/>
</dbReference>
<evidence type="ECO:0000256" key="1">
    <source>
        <dbReference type="SAM" id="MobiDB-lite"/>
    </source>
</evidence>
<feature type="domain" description="DUF6396" evidence="3">
    <location>
        <begin position="234"/>
        <end position="341"/>
    </location>
</feature>
<evidence type="ECO:0000313" key="5">
    <source>
        <dbReference type="Proteomes" id="UP000282636"/>
    </source>
</evidence>
<dbReference type="Proteomes" id="UP000282636">
    <property type="component" value="Unassembled WGS sequence"/>
</dbReference>
<dbReference type="InterPro" id="IPR006597">
    <property type="entry name" value="Sel1-like"/>
</dbReference>
<evidence type="ECO:0000259" key="3">
    <source>
        <dbReference type="Pfam" id="PF19933"/>
    </source>
</evidence>
<evidence type="ECO:0000313" key="4">
    <source>
        <dbReference type="EMBL" id="RMT63810.1"/>
    </source>
</evidence>
<reference evidence="4 5" key="1">
    <citation type="submission" date="2018-08" db="EMBL/GenBank/DDBJ databases">
        <title>Recombination of ecologically and evolutionarily significant loci maintains genetic cohesion in the Pseudomonas syringae species complex.</title>
        <authorList>
            <person name="Dillon M."/>
            <person name="Thakur S."/>
            <person name="Almeida R.N.D."/>
            <person name="Weir B.S."/>
            <person name="Guttman D.S."/>
        </authorList>
    </citation>
    <scope>NUCLEOTIDE SEQUENCE [LARGE SCALE GENOMIC DNA]</scope>
    <source>
        <strain evidence="4 5">ICMP 3934</strain>
    </source>
</reference>
<dbReference type="SUPFAM" id="SSF81901">
    <property type="entry name" value="HCP-like"/>
    <property type="match status" value="1"/>
</dbReference>
<keyword evidence="2" id="KW-0732">Signal</keyword>
<evidence type="ECO:0000256" key="2">
    <source>
        <dbReference type="SAM" id="SignalP"/>
    </source>
</evidence>
<dbReference type="AlphaFoldDB" id="A0A3M5MUM7"/>